<evidence type="ECO:0000256" key="5">
    <source>
        <dbReference type="ARBA" id="ARBA00023242"/>
    </source>
</evidence>
<dbReference type="InterPro" id="IPR023179">
    <property type="entry name" value="GTP-bd_ortho_bundle_sf"/>
</dbReference>
<dbReference type="SUPFAM" id="SSF52540">
    <property type="entry name" value="P-loop containing nucleoside triphosphate hydrolases"/>
    <property type="match status" value="1"/>
</dbReference>
<evidence type="ECO:0000256" key="6">
    <source>
        <dbReference type="SAM" id="MobiDB-lite"/>
    </source>
</evidence>
<keyword evidence="4" id="KW-0342">GTP-binding</keyword>
<feature type="compositionally biased region" description="Basic residues" evidence="6">
    <location>
        <begin position="559"/>
        <end position="576"/>
    </location>
</feature>
<dbReference type="GO" id="GO:0050793">
    <property type="term" value="P:regulation of developmental process"/>
    <property type="evidence" value="ECO:0007669"/>
    <property type="project" value="UniProtKB-ARBA"/>
</dbReference>
<evidence type="ECO:0000256" key="2">
    <source>
        <dbReference type="ARBA" id="ARBA00022741"/>
    </source>
</evidence>
<dbReference type="GO" id="GO:0051239">
    <property type="term" value="P:regulation of multicellular organismal process"/>
    <property type="evidence" value="ECO:0007669"/>
    <property type="project" value="UniProtKB-ARBA"/>
</dbReference>
<evidence type="ECO:0000313" key="8">
    <source>
        <dbReference type="EMBL" id="KOO28232.1"/>
    </source>
</evidence>
<name>A0A0M0JPK7_9EUKA</name>
<comment type="subcellular location">
    <subcellularLocation>
        <location evidence="1">Nucleus</location>
        <location evidence="1">Nucleolus</location>
    </subcellularLocation>
</comment>
<feature type="region of interest" description="Disordered" evidence="6">
    <location>
        <begin position="484"/>
        <end position="505"/>
    </location>
</feature>
<evidence type="ECO:0000256" key="1">
    <source>
        <dbReference type="ARBA" id="ARBA00004604"/>
    </source>
</evidence>
<dbReference type="FunFam" id="1.10.1580.10:FF:000002">
    <property type="entry name" value="Guanine nucleotide-binding protein-like 3 (nucleolar)-like"/>
    <property type="match status" value="1"/>
</dbReference>
<dbReference type="PRINTS" id="PR00326">
    <property type="entry name" value="GTP1OBG"/>
</dbReference>
<dbReference type="AlphaFoldDB" id="A0A0M0JPK7"/>
<dbReference type="OrthoDB" id="10266128at2759"/>
<gene>
    <name evidence="8" type="ORF">Ctob_013260</name>
</gene>
<keyword evidence="2" id="KW-0547">Nucleotide-binding</keyword>
<feature type="region of interest" description="Disordered" evidence="6">
    <location>
        <begin position="21"/>
        <end position="52"/>
    </location>
</feature>
<keyword evidence="9" id="KW-1185">Reference proteome</keyword>
<dbReference type="FunFam" id="3.40.50.300:FF:000571">
    <property type="entry name" value="Guanine nucleotide-binding protein-like NSN1"/>
    <property type="match status" value="1"/>
</dbReference>
<dbReference type="Proteomes" id="UP000037460">
    <property type="component" value="Unassembled WGS sequence"/>
</dbReference>
<dbReference type="PANTHER" id="PTHR11089">
    <property type="entry name" value="GTP-BINDING PROTEIN-RELATED"/>
    <property type="match status" value="1"/>
</dbReference>
<dbReference type="GO" id="GO:0005525">
    <property type="term" value="F:GTP binding"/>
    <property type="evidence" value="ECO:0007669"/>
    <property type="project" value="UniProtKB-KW"/>
</dbReference>
<feature type="compositionally biased region" description="Acidic residues" evidence="6">
    <location>
        <begin position="490"/>
        <end position="499"/>
    </location>
</feature>
<keyword evidence="3" id="KW-0175">Coiled coil</keyword>
<sequence>MGRRGGVRQKKLSHSIKKLLRRSGVPGVKGKKAKLKPPAHPGHREMSKHAKKKISLAEGTSGDAMEIVPKKGSLAEGTAKRAEQSAALSKQARLDLIAKRRGIVPSNYSTPVEEDPAAMAEAVGAEMDEAAAATQAAKRALAFAPTSQRSFHKELSTVIKSSDVLLEVLDARDPMGCRCLPLEAAVLEKCKGKRLVLILNKVDLVPADVVQRWLAYLRQYFPTLPFKAATQQGGKEPVRSAKLAGAAGKLGSYSADAYGGDGLLQLLKNYSRSRGMKTAITVGIVGYPNVGKSSLINSLKRARAVNVGATPGVTTVAQTITLDSKVKLMDCPGIVFARAKTAEEQADVVLRNCVKLEKLESPEVPIEAILRRVTAEQLMKQYDVGRFADATEFLTLVSAKRGFLRKGGAADHDAAARAVLHDWNSGALKYYTEPPEATGGVELVTQLADTFDWHAAAEARVESQEETAAADARIAATVGRSAIGGGAAAEMDEDDEEDEASRREPTMLTTAPMLLAGWQQAHERGPDEKPKPKKVRPPTKRASTTKILDDERFNFQHNRAIRKGQAKEKKKARRRTAAASMLLS</sequence>
<dbReference type="InterPro" id="IPR050755">
    <property type="entry name" value="TRAFAC_YlqF/YawG_RiboMat"/>
</dbReference>
<feature type="domain" description="CP-type G" evidence="7">
    <location>
        <begin position="152"/>
        <end position="337"/>
    </location>
</feature>
<evidence type="ECO:0000259" key="7">
    <source>
        <dbReference type="PROSITE" id="PS51721"/>
    </source>
</evidence>
<dbReference type="InterPro" id="IPR027417">
    <property type="entry name" value="P-loop_NTPase"/>
</dbReference>
<accession>A0A0M0JPK7</accession>
<feature type="compositionally biased region" description="Basic and acidic residues" evidence="6">
    <location>
        <begin position="521"/>
        <end position="530"/>
    </location>
</feature>
<reference evidence="9" key="1">
    <citation type="journal article" date="2015" name="PLoS Genet.">
        <title>Genome Sequence and Transcriptome Analyses of Chrysochromulina tobin: Metabolic Tools for Enhanced Algal Fitness in the Prominent Order Prymnesiales (Haptophyceae).</title>
        <authorList>
            <person name="Hovde B.T."/>
            <person name="Deodato C.R."/>
            <person name="Hunsperger H.M."/>
            <person name="Ryken S.A."/>
            <person name="Yost W."/>
            <person name="Jha R.K."/>
            <person name="Patterson J."/>
            <person name="Monnat R.J. Jr."/>
            <person name="Barlow S.B."/>
            <person name="Starkenburg S.R."/>
            <person name="Cattolico R.A."/>
        </authorList>
    </citation>
    <scope>NUCLEOTIDE SEQUENCE</scope>
    <source>
        <strain evidence="9">CCMP291</strain>
    </source>
</reference>
<dbReference type="Gene3D" id="3.40.50.300">
    <property type="entry name" value="P-loop containing nucleotide triphosphate hydrolases"/>
    <property type="match status" value="1"/>
</dbReference>
<dbReference type="EMBL" id="JWZX01002599">
    <property type="protein sequence ID" value="KOO28232.1"/>
    <property type="molecule type" value="Genomic_DNA"/>
</dbReference>
<dbReference type="InterPro" id="IPR030378">
    <property type="entry name" value="G_CP_dom"/>
</dbReference>
<dbReference type="InterPro" id="IPR006073">
    <property type="entry name" value="GTP-bd"/>
</dbReference>
<dbReference type="PANTHER" id="PTHR11089:SF30">
    <property type="entry name" value="GUANINE NUCLEOTIDE-BINDING PROTEIN-LIKE 3 HOMOLOG"/>
    <property type="match status" value="1"/>
</dbReference>
<evidence type="ECO:0000313" key="9">
    <source>
        <dbReference type="Proteomes" id="UP000037460"/>
    </source>
</evidence>
<organism evidence="8 9">
    <name type="scientific">Chrysochromulina tobinii</name>
    <dbReference type="NCBI Taxonomy" id="1460289"/>
    <lineage>
        <taxon>Eukaryota</taxon>
        <taxon>Haptista</taxon>
        <taxon>Haptophyta</taxon>
        <taxon>Prymnesiophyceae</taxon>
        <taxon>Prymnesiales</taxon>
        <taxon>Chrysochromulinaceae</taxon>
        <taxon>Chrysochromulina</taxon>
    </lineage>
</organism>
<dbReference type="Pfam" id="PF01926">
    <property type="entry name" value="MMR_HSR1"/>
    <property type="match status" value="1"/>
</dbReference>
<protein>
    <submittedName>
        <fullName evidence="8">Guanine nucleotide-binding 3-like protein</fullName>
    </submittedName>
</protein>
<dbReference type="GO" id="GO:0005730">
    <property type="term" value="C:nucleolus"/>
    <property type="evidence" value="ECO:0007669"/>
    <property type="project" value="UniProtKB-SubCell"/>
</dbReference>
<dbReference type="CDD" id="cd04178">
    <property type="entry name" value="Nucleostemin_like"/>
    <property type="match status" value="1"/>
</dbReference>
<dbReference type="PROSITE" id="PS51721">
    <property type="entry name" value="G_CP"/>
    <property type="match status" value="1"/>
</dbReference>
<dbReference type="Gene3D" id="1.10.1580.10">
    <property type="match status" value="1"/>
</dbReference>
<comment type="caution">
    <text evidence="8">The sequence shown here is derived from an EMBL/GenBank/DDBJ whole genome shotgun (WGS) entry which is preliminary data.</text>
</comment>
<proteinExistence type="predicted"/>
<evidence type="ECO:0000256" key="4">
    <source>
        <dbReference type="ARBA" id="ARBA00023134"/>
    </source>
</evidence>
<feature type="region of interest" description="Disordered" evidence="6">
    <location>
        <begin position="520"/>
        <end position="584"/>
    </location>
</feature>
<evidence type="ECO:0000256" key="3">
    <source>
        <dbReference type="ARBA" id="ARBA00023054"/>
    </source>
</evidence>
<keyword evidence="5" id="KW-0539">Nucleus</keyword>